<accession>A0A2H3KJ67</accession>
<feature type="region of interest" description="Disordered" evidence="6">
    <location>
        <begin position="215"/>
        <end position="251"/>
    </location>
</feature>
<keyword evidence="9" id="KW-1185">Reference proteome</keyword>
<dbReference type="SMART" id="SM00833">
    <property type="entry name" value="CobW_C"/>
    <property type="match status" value="1"/>
</dbReference>
<evidence type="ECO:0000259" key="7">
    <source>
        <dbReference type="SMART" id="SM00833"/>
    </source>
</evidence>
<dbReference type="InterPro" id="IPR036627">
    <property type="entry name" value="CobW-likC_sf"/>
</dbReference>
<comment type="catalytic activity">
    <reaction evidence="5">
        <text>GTP + H2O = GDP + phosphate + H(+)</text>
        <dbReference type="Rhea" id="RHEA:19669"/>
        <dbReference type="ChEBI" id="CHEBI:15377"/>
        <dbReference type="ChEBI" id="CHEBI:15378"/>
        <dbReference type="ChEBI" id="CHEBI:37565"/>
        <dbReference type="ChEBI" id="CHEBI:43474"/>
        <dbReference type="ChEBI" id="CHEBI:58189"/>
    </reaction>
    <physiologicalReaction direction="left-to-right" evidence="5">
        <dbReference type="Rhea" id="RHEA:19670"/>
    </physiologicalReaction>
</comment>
<name>A0A2H3KJ67_9CHLR</name>
<dbReference type="GO" id="GO:0000166">
    <property type="term" value="F:nucleotide binding"/>
    <property type="evidence" value="ECO:0007669"/>
    <property type="project" value="UniProtKB-KW"/>
</dbReference>
<proteinExistence type="inferred from homology"/>
<sequence length="368" mass="40744">MPVEVPVHPVPLTILTGFLGAGKTTLLNRILHANHGLRVAVMVNDFGSINIDTQLVVGVEGDAVSLANGCICCSIRGDLLNSALQLLERREPPEYLLIEASGVSDPWAVAETFELPELRPFFRIDGVITVVDAEYVRQQRHYEDLIIDQVSAADIVVLNKVDLVEADQQAAMIAWVRQIVPRARILPAVHGDVPFHLLLGIGRYKIDLMPLQPAPHQTHDDHVHEPDSVHDHEHDSACAHDHHDHGHHHDHGAAFSTWSYTSARPFGFKALREVVLNLPVEIFRGKGLIYLADAPHRRAILQAVGPRVTVTLAESWGKELPRTQLVFLSTPGGLNEAELQAAFDRCCTELSREQAVAAQQTWMREVKA</sequence>
<feature type="domain" description="CobW C-terminal" evidence="7">
    <location>
        <begin position="255"/>
        <end position="347"/>
    </location>
</feature>
<dbReference type="InterPro" id="IPR027417">
    <property type="entry name" value="P-loop_NTPase"/>
</dbReference>
<dbReference type="InterPro" id="IPR011629">
    <property type="entry name" value="CobW-like_C"/>
</dbReference>
<evidence type="ECO:0000256" key="2">
    <source>
        <dbReference type="ARBA" id="ARBA00022801"/>
    </source>
</evidence>
<dbReference type="OrthoDB" id="9808822at2"/>
<dbReference type="RefSeq" id="WP_097653989.1">
    <property type="nucleotide sequence ID" value="NZ_LYXE01000118.1"/>
</dbReference>
<dbReference type="EMBL" id="LYXE01000118">
    <property type="protein sequence ID" value="PDV97951.1"/>
    <property type="molecule type" value="Genomic_DNA"/>
</dbReference>
<keyword evidence="3" id="KW-0143">Chaperone</keyword>
<dbReference type="InterPro" id="IPR051316">
    <property type="entry name" value="Zinc-reg_GTPase_activator"/>
</dbReference>
<comment type="caution">
    <text evidence="8">The sequence shown here is derived from an EMBL/GenBank/DDBJ whole genome shotgun (WGS) entry which is preliminary data.</text>
</comment>
<gene>
    <name evidence="8" type="ORF">A9Q02_16865</name>
</gene>
<dbReference type="AlphaFoldDB" id="A0A2H3KJ67"/>
<dbReference type="Gene3D" id="3.30.1220.10">
    <property type="entry name" value="CobW-like, C-terminal domain"/>
    <property type="match status" value="1"/>
</dbReference>
<evidence type="ECO:0000256" key="1">
    <source>
        <dbReference type="ARBA" id="ARBA00022741"/>
    </source>
</evidence>
<dbReference type="SUPFAM" id="SSF90002">
    <property type="entry name" value="Hypothetical protein YjiA, C-terminal domain"/>
    <property type="match status" value="1"/>
</dbReference>
<evidence type="ECO:0000256" key="3">
    <source>
        <dbReference type="ARBA" id="ARBA00023186"/>
    </source>
</evidence>
<dbReference type="Pfam" id="PF02492">
    <property type="entry name" value="cobW"/>
    <property type="match status" value="1"/>
</dbReference>
<dbReference type="Pfam" id="PF07683">
    <property type="entry name" value="CobW_C"/>
    <property type="match status" value="1"/>
</dbReference>
<evidence type="ECO:0000256" key="6">
    <source>
        <dbReference type="SAM" id="MobiDB-lite"/>
    </source>
</evidence>
<feature type="compositionally biased region" description="Basic and acidic residues" evidence="6">
    <location>
        <begin position="217"/>
        <end position="244"/>
    </location>
</feature>
<dbReference type="InterPro" id="IPR003495">
    <property type="entry name" value="CobW/HypB/UreG_nucleotide-bd"/>
</dbReference>
<dbReference type="GO" id="GO:0016787">
    <property type="term" value="F:hydrolase activity"/>
    <property type="evidence" value="ECO:0007669"/>
    <property type="project" value="UniProtKB-KW"/>
</dbReference>
<dbReference type="PANTHER" id="PTHR13748">
    <property type="entry name" value="COBW-RELATED"/>
    <property type="match status" value="1"/>
</dbReference>
<dbReference type="SUPFAM" id="SSF52540">
    <property type="entry name" value="P-loop containing nucleoside triphosphate hydrolases"/>
    <property type="match status" value="1"/>
</dbReference>
<protein>
    <submittedName>
        <fullName evidence="8">Cobalamin biosynthesis protein P47K</fullName>
    </submittedName>
</protein>
<reference evidence="8 9" key="1">
    <citation type="submission" date="2016-05" db="EMBL/GenBank/DDBJ databases">
        <authorList>
            <person name="Lavstsen T."/>
            <person name="Jespersen J.S."/>
        </authorList>
    </citation>
    <scope>NUCLEOTIDE SEQUENCE [LARGE SCALE GENOMIC DNA]</scope>
    <source>
        <strain evidence="8 9">B7-9</strain>
    </source>
</reference>
<evidence type="ECO:0000313" key="8">
    <source>
        <dbReference type="EMBL" id="PDV97951.1"/>
    </source>
</evidence>
<dbReference type="Proteomes" id="UP000220922">
    <property type="component" value="Unassembled WGS sequence"/>
</dbReference>
<keyword evidence="2" id="KW-0378">Hydrolase</keyword>
<comment type="similarity">
    <text evidence="4">Belongs to the SIMIBI class G3E GTPase family. ZNG1 subfamily.</text>
</comment>
<dbReference type="Gene3D" id="3.40.50.300">
    <property type="entry name" value="P-loop containing nucleotide triphosphate hydrolases"/>
    <property type="match status" value="1"/>
</dbReference>
<dbReference type="CDD" id="cd03112">
    <property type="entry name" value="CobW-like"/>
    <property type="match status" value="1"/>
</dbReference>
<organism evidence="8 9">
    <name type="scientific">Candidatus Chloroploca asiatica</name>
    <dbReference type="NCBI Taxonomy" id="1506545"/>
    <lineage>
        <taxon>Bacteria</taxon>
        <taxon>Bacillati</taxon>
        <taxon>Chloroflexota</taxon>
        <taxon>Chloroflexia</taxon>
        <taxon>Chloroflexales</taxon>
        <taxon>Chloroflexineae</taxon>
        <taxon>Oscillochloridaceae</taxon>
        <taxon>Candidatus Chloroploca</taxon>
    </lineage>
</organism>
<evidence type="ECO:0000313" key="9">
    <source>
        <dbReference type="Proteomes" id="UP000220922"/>
    </source>
</evidence>
<evidence type="ECO:0000256" key="5">
    <source>
        <dbReference type="ARBA" id="ARBA00049117"/>
    </source>
</evidence>
<evidence type="ECO:0000256" key="4">
    <source>
        <dbReference type="ARBA" id="ARBA00034320"/>
    </source>
</evidence>
<keyword evidence="1" id="KW-0547">Nucleotide-binding</keyword>